<dbReference type="SUPFAM" id="SSF46785">
    <property type="entry name" value="Winged helix' DNA-binding domain"/>
    <property type="match status" value="1"/>
</dbReference>
<evidence type="ECO:0000313" key="8">
    <source>
        <dbReference type="Proteomes" id="UP000553209"/>
    </source>
</evidence>
<reference evidence="7 8" key="1">
    <citation type="submission" date="2020-04" db="EMBL/GenBank/DDBJ databases">
        <title>MicrobeNet Type strains.</title>
        <authorList>
            <person name="Nicholson A.C."/>
        </authorList>
    </citation>
    <scope>NUCLEOTIDE SEQUENCE [LARGE SCALE GENOMIC DNA]</scope>
    <source>
        <strain evidence="7 8">ATCC 23612</strain>
    </source>
</reference>
<sequence length="351" mass="37534">MVLSEADAALDELDMDLVAALQLAPRAPVSALAEAVGSSASTVGRRLQRLQTDRSVRVVGQVDWPLLSDAHPHHVWITTAPGCSRRVARRLAERPETQFTAVTSGGSDVYCVVHPFRRDRAADLLADGIPSVEGVAATRSDLVLRAVSRADSWRLDRLGPERTRALDPYTDTWENGAAEGPRSPLSAQEALVVRMLHRDARAGSGEVARALGVSQSTAYRLVQSVLERRMVRPRVEVEPALLGMGVEAVLALEVSPREIGGVADALGAHPSARYVSVVAGTSSVIHHAVFRDEAELADFLSADLGRLSGITGLRVSVVLDVLRRYWTAREGVRLGPPGPSALLDGEPPAGE</sequence>
<dbReference type="InterPro" id="IPR036390">
    <property type="entry name" value="WH_DNA-bd_sf"/>
</dbReference>
<dbReference type="Gene3D" id="3.30.70.920">
    <property type="match status" value="2"/>
</dbReference>
<feature type="domain" description="HTH asnC-type" evidence="6">
    <location>
        <begin position="10"/>
        <end position="51"/>
    </location>
</feature>
<proteinExistence type="predicted"/>
<organism evidence="7 8">
    <name type="scientific">Nocardiopsis alborubida</name>
    <dbReference type="NCBI Taxonomy" id="146802"/>
    <lineage>
        <taxon>Bacteria</taxon>
        <taxon>Bacillati</taxon>
        <taxon>Actinomycetota</taxon>
        <taxon>Actinomycetes</taxon>
        <taxon>Streptosporangiales</taxon>
        <taxon>Nocardiopsidaceae</taxon>
        <taxon>Nocardiopsis</taxon>
    </lineage>
</organism>
<dbReference type="GO" id="GO:0005829">
    <property type="term" value="C:cytosol"/>
    <property type="evidence" value="ECO:0007669"/>
    <property type="project" value="TreeGrafter"/>
</dbReference>
<dbReference type="GO" id="GO:0043565">
    <property type="term" value="F:sequence-specific DNA binding"/>
    <property type="evidence" value="ECO:0007669"/>
    <property type="project" value="InterPro"/>
</dbReference>
<feature type="domain" description="Transcription regulator AsnC/Lrp ligand binding" evidence="4">
    <location>
        <begin position="253"/>
        <end position="320"/>
    </location>
</feature>
<dbReference type="EMBL" id="JAAXPG010000004">
    <property type="protein sequence ID" value="NKY97078.1"/>
    <property type="molecule type" value="Genomic_DNA"/>
</dbReference>
<name>A0A7X6MBT8_9ACTN</name>
<dbReference type="Gene3D" id="1.10.10.10">
    <property type="entry name" value="Winged helix-like DNA-binding domain superfamily/Winged helix DNA-binding domain"/>
    <property type="match status" value="1"/>
</dbReference>
<dbReference type="InterPro" id="IPR036388">
    <property type="entry name" value="WH-like_DNA-bd_sf"/>
</dbReference>
<evidence type="ECO:0000256" key="2">
    <source>
        <dbReference type="ARBA" id="ARBA00023125"/>
    </source>
</evidence>
<keyword evidence="2" id="KW-0238">DNA-binding</keyword>
<keyword evidence="1" id="KW-0805">Transcription regulation</keyword>
<dbReference type="Proteomes" id="UP000553209">
    <property type="component" value="Unassembled WGS sequence"/>
</dbReference>
<dbReference type="PANTHER" id="PTHR30154:SF34">
    <property type="entry name" value="TRANSCRIPTIONAL REGULATOR AZLB"/>
    <property type="match status" value="1"/>
</dbReference>
<dbReference type="InterPro" id="IPR011008">
    <property type="entry name" value="Dimeric_a/b-barrel"/>
</dbReference>
<dbReference type="SMART" id="SM00344">
    <property type="entry name" value="HTH_ASNC"/>
    <property type="match status" value="1"/>
</dbReference>
<dbReference type="AlphaFoldDB" id="A0A7X6MBT8"/>
<feature type="domain" description="HTH iclR-type" evidence="5">
    <location>
        <begin position="196"/>
        <end position="232"/>
    </location>
</feature>
<gene>
    <name evidence="7" type="ORF">HGB44_05230</name>
</gene>
<evidence type="ECO:0000313" key="7">
    <source>
        <dbReference type="EMBL" id="NKY97078.1"/>
    </source>
</evidence>
<evidence type="ECO:0000259" key="5">
    <source>
        <dbReference type="Pfam" id="PF09339"/>
    </source>
</evidence>
<evidence type="ECO:0000259" key="4">
    <source>
        <dbReference type="Pfam" id="PF01037"/>
    </source>
</evidence>
<comment type="caution">
    <text evidence="7">The sequence shown here is derived from an EMBL/GenBank/DDBJ whole genome shotgun (WGS) entry which is preliminary data.</text>
</comment>
<dbReference type="Pfam" id="PF09339">
    <property type="entry name" value="HTH_IclR"/>
    <property type="match status" value="1"/>
</dbReference>
<evidence type="ECO:0000256" key="1">
    <source>
        <dbReference type="ARBA" id="ARBA00023015"/>
    </source>
</evidence>
<dbReference type="InterPro" id="IPR019888">
    <property type="entry name" value="Tscrpt_reg_AsnC-like"/>
</dbReference>
<dbReference type="InterPro" id="IPR019887">
    <property type="entry name" value="Tscrpt_reg_AsnC/Lrp_C"/>
</dbReference>
<dbReference type="GO" id="GO:0006355">
    <property type="term" value="P:regulation of DNA-templated transcription"/>
    <property type="evidence" value="ECO:0007669"/>
    <property type="project" value="InterPro"/>
</dbReference>
<accession>A0A7X6MBT8</accession>
<dbReference type="InterPro" id="IPR000485">
    <property type="entry name" value="AsnC-type_HTH_dom"/>
</dbReference>
<dbReference type="Pfam" id="PF01037">
    <property type="entry name" value="AsnC_trans_reg"/>
    <property type="match status" value="1"/>
</dbReference>
<dbReference type="PANTHER" id="PTHR30154">
    <property type="entry name" value="LEUCINE-RESPONSIVE REGULATORY PROTEIN"/>
    <property type="match status" value="1"/>
</dbReference>
<evidence type="ECO:0000259" key="6">
    <source>
        <dbReference type="Pfam" id="PF13404"/>
    </source>
</evidence>
<evidence type="ECO:0000256" key="3">
    <source>
        <dbReference type="ARBA" id="ARBA00023163"/>
    </source>
</evidence>
<keyword evidence="8" id="KW-1185">Reference proteome</keyword>
<protein>
    <submittedName>
        <fullName evidence="7">Lrp/AsnC family transcriptional regulator</fullName>
    </submittedName>
</protein>
<dbReference type="Pfam" id="PF13404">
    <property type="entry name" value="HTH_AsnC-type"/>
    <property type="match status" value="1"/>
</dbReference>
<dbReference type="InterPro" id="IPR005471">
    <property type="entry name" value="Tscrpt_reg_IclR_N"/>
</dbReference>
<dbReference type="SUPFAM" id="SSF54909">
    <property type="entry name" value="Dimeric alpha+beta barrel"/>
    <property type="match status" value="2"/>
</dbReference>
<keyword evidence="3" id="KW-0804">Transcription</keyword>
<dbReference type="GO" id="GO:0043200">
    <property type="term" value="P:response to amino acid"/>
    <property type="evidence" value="ECO:0007669"/>
    <property type="project" value="TreeGrafter"/>
</dbReference>
<dbReference type="RefSeq" id="WP_168443973.1">
    <property type="nucleotide sequence ID" value="NZ_JAAXPG010000004.1"/>
</dbReference>